<sequence length="169" mass="19225">MSKVTITRDEFLADRQGRTFADVLNDPDQPFEEMLAFFSDENRQRRMEESEVHHDRAPMAGVVRELESLPAINQFLSEIHAQRTQRLRQAIGVLVRIIMQRRGWKKTGKKGSLGVRADATAHVPAHNSGGLALWFVRAERYELAEGMPFRPVSVRSKELQAGRAERSTA</sequence>
<dbReference type="OrthoDB" id="271043at2"/>
<evidence type="ECO:0000313" key="1">
    <source>
        <dbReference type="EMBL" id="TWU29762.1"/>
    </source>
</evidence>
<proteinExistence type="predicted"/>
<reference evidence="1 2" key="1">
    <citation type="submission" date="2019-02" db="EMBL/GenBank/DDBJ databases">
        <title>Deep-cultivation of Planctomycetes and their phenomic and genomic characterization uncovers novel biology.</title>
        <authorList>
            <person name="Wiegand S."/>
            <person name="Jogler M."/>
            <person name="Boedeker C."/>
            <person name="Pinto D."/>
            <person name="Vollmers J."/>
            <person name="Rivas-Marin E."/>
            <person name="Kohn T."/>
            <person name="Peeters S.H."/>
            <person name="Heuer A."/>
            <person name="Rast P."/>
            <person name="Oberbeckmann S."/>
            <person name="Bunk B."/>
            <person name="Jeske O."/>
            <person name="Meyerdierks A."/>
            <person name="Storesund J.E."/>
            <person name="Kallscheuer N."/>
            <person name="Luecker S."/>
            <person name="Lage O.M."/>
            <person name="Pohl T."/>
            <person name="Merkel B.J."/>
            <person name="Hornburger P."/>
            <person name="Mueller R.-W."/>
            <person name="Bruemmer F."/>
            <person name="Labrenz M."/>
            <person name="Spormann A.M."/>
            <person name="Op Den Camp H."/>
            <person name="Overmann J."/>
            <person name="Amann R."/>
            <person name="Jetten M.S.M."/>
            <person name="Mascher T."/>
            <person name="Medema M.H."/>
            <person name="Devos D.P."/>
            <person name="Kaster A.-K."/>
            <person name="Ovreas L."/>
            <person name="Rohde M."/>
            <person name="Galperin M.Y."/>
            <person name="Jogler C."/>
        </authorList>
    </citation>
    <scope>NUCLEOTIDE SEQUENCE [LARGE SCALE GENOMIC DNA]</scope>
    <source>
        <strain evidence="1 2">Pla144</strain>
    </source>
</reference>
<comment type="caution">
    <text evidence="1">The sequence shown here is derived from an EMBL/GenBank/DDBJ whole genome shotgun (WGS) entry which is preliminary data.</text>
</comment>
<dbReference type="AlphaFoldDB" id="A0A5C6CYR5"/>
<gene>
    <name evidence="1" type="ORF">Pla144_05410</name>
</gene>
<keyword evidence="2" id="KW-1185">Reference proteome</keyword>
<dbReference type="RefSeq" id="WP_146447742.1">
    <property type="nucleotide sequence ID" value="NZ_SJPS01000001.1"/>
</dbReference>
<dbReference type="EMBL" id="SJPS01000001">
    <property type="protein sequence ID" value="TWU29762.1"/>
    <property type="molecule type" value="Genomic_DNA"/>
</dbReference>
<evidence type="ECO:0000313" key="2">
    <source>
        <dbReference type="Proteomes" id="UP000318437"/>
    </source>
</evidence>
<accession>A0A5C6CYR5</accession>
<protein>
    <submittedName>
        <fullName evidence="1">Uncharacterized protein</fullName>
    </submittedName>
</protein>
<organism evidence="1 2">
    <name type="scientific">Bythopirellula polymerisocia</name>
    <dbReference type="NCBI Taxonomy" id="2528003"/>
    <lineage>
        <taxon>Bacteria</taxon>
        <taxon>Pseudomonadati</taxon>
        <taxon>Planctomycetota</taxon>
        <taxon>Planctomycetia</taxon>
        <taxon>Pirellulales</taxon>
        <taxon>Lacipirellulaceae</taxon>
        <taxon>Bythopirellula</taxon>
    </lineage>
</organism>
<dbReference type="Proteomes" id="UP000318437">
    <property type="component" value="Unassembled WGS sequence"/>
</dbReference>
<name>A0A5C6CYR5_9BACT</name>